<dbReference type="EMBL" id="AP009247">
    <property type="protein sequence ID" value="BAF61729.1"/>
    <property type="molecule type" value="Genomic_DNA"/>
</dbReference>
<sequence length="312" mass="36046">MSLQSVRMTLLQMLKIQVKIYILILAIIILNVLNPVQAEYIYNKNLDLTEIPIKKALYKPFIERYILDELKLLRQEQQQLKVDFAEKVANARLDVSDRAIRYTADTTTNIFYIITIAATLLVLLGWRSLQDVRDNIKTITSKQVSELTQKYEKRLSIIEDKARIRSEQIISTQQDIANTNLIHSLWVRSGIAKSEQEKINIFDEILDLAPDDIEALTYKADTLLDIDEDTWSLSLSNRAIEIDDKYALAYWQRACAKAKLKQHDDAVADIKLATDLTDSLKTEVMNEVYFENLKDNKKYQVLIGKFGNIENN</sequence>
<dbReference type="RefSeq" id="WP_011929999.1">
    <property type="nucleotide sequence ID" value="NC_009465.1"/>
</dbReference>
<keyword evidence="1" id="KW-1133">Transmembrane helix</keyword>
<dbReference type="NCBIfam" id="NF047558">
    <property type="entry name" value="TPR_END_plus"/>
    <property type="match status" value="1"/>
</dbReference>
<dbReference type="SUPFAM" id="SSF48452">
    <property type="entry name" value="TPR-like"/>
    <property type="match status" value="1"/>
</dbReference>
<gene>
    <name evidence="2" type="ordered locus">COSY_0616</name>
</gene>
<keyword evidence="1" id="KW-0472">Membrane</keyword>
<dbReference type="Proteomes" id="UP000000247">
    <property type="component" value="Chromosome"/>
</dbReference>
<dbReference type="KEGG" id="vok:COSY_0616"/>
<protein>
    <submittedName>
        <fullName evidence="2">Uncharacterized protein</fullName>
    </submittedName>
</protein>
<name>A5CWE6_VESOH</name>
<dbReference type="eggNOG" id="COG0457">
    <property type="taxonomic scope" value="Bacteria"/>
</dbReference>
<evidence type="ECO:0000313" key="3">
    <source>
        <dbReference type="Proteomes" id="UP000000247"/>
    </source>
</evidence>
<reference evidence="3" key="1">
    <citation type="journal article" date="2007" name="Curr. Biol.">
        <title>Reduced genome of the thioautotrophic intracellular symbiont in a deep-sea clam, Calyptogena okutanii.</title>
        <authorList>
            <person name="Kuwahara H."/>
            <person name="Yoshida T."/>
            <person name="Takaki Y."/>
            <person name="Shimamura S."/>
            <person name="Nishi S."/>
            <person name="Harada M."/>
            <person name="Matsuyama K."/>
            <person name="Takishita K."/>
            <person name="Kawato M."/>
            <person name="Uematsu K."/>
            <person name="Fujiwara Y."/>
            <person name="Sato T."/>
            <person name="Kato C."/>
            <person name="Kitagawa M."/>
            <person name="Kato I."/>
            <person name="Maruyama T."/>
        </authorList>
    </citation>
    <scope>NUCLEOTIDE SEQUENCE [LARGE SCALE GENOMIC DNA]</scope>
    <source>
        <strain evidence="3">HA</strain>
    </source>
</reference>
<organism evidence="2 3">
    <name type="scientific">Vesicomyosocius okutanii subsp. Calyptogena okutanii (strain HA)</name>
    <dbReference type="NCBI Taxonomy" id="412965"/>
    <lineage>
        <taxon>Bacteria</taxon>
        <taxon>Pseudomonadati</taxon>
        <taxon>Pseudomonadota</taxon>
        <taxon>Gammaproteobacteria</taxon>
        <taxon>Candidatus Pseudothioglobaceae</taxon>
        <taxon>Candidatus Vesicomyidisocius</taxon>
    </lineage>
</organism>
<evidence type="ECO:0000256" key="1">
    <source>
        <dbReference type="SAM" id="Phobius"/>
    </source>
</evidence>
<evidence type="ECO:0000313" key="2">
    <source>
        <dbReference type="EMBL" id="BAF61729.1"/>
    </source>
</evidence>
<accession>A5CWE6</accession>
<dbReference type="HOGENOM" id="CLU_076363_0_0_6"/>
<dbReference type="OrthoDB" id="9792573at2"/>
<dbReference type="STRING" id="412965.COSY_0616"/>
<dbReference type="Gene3D" id="1.25.40.10">
    <property type="entry name" value="Tetratricopeptide repeat domain"/>
    <property type="match status" value="1"/>
</dbReference>
<feature type="transmembrane region" description="Helical" evidence="1">
    <location>
        <begin position="110"/>
        <end position="129"/>
    </location>
</feature>
<keyword evidence="3" id="KW-1185">Reference proteome</keyword>
<dbReference type="AlphaFoldDB" id="A5CWE6"/>
<feature type="transmembrane region" description="Helical" evidence="1">
    <location>
        <begin position="20"/>
        <end position="38"/>
    </location>
</feature>
<keyword evidence="1" id="KW-0812">Transmembrane</keyword>
<proteinExistence type="predicted"/>
<dbReference type="InterPro" id="IPR011990">
    <property type="entry name" value="TPR-like_helical_dom_sf"/>
</dbReference>